<accession>A0A068VJF3</accession>
<dbReference type="Gramene" id="CDP20965">
    <property type="protein sequence ID" value="CDP20965"/>
    <property type="gene ID" value="GSCOC_T00010616001"/>
</dbReference>
<keyword evidence="1" id="KW-0472">Membrane</keyword>
<keyword evidence="1" id="KW-1133">Transmembrane helix</keyword>
<evidence type="ECO:0000256" key="1">
    <source>
        <dbReference type="SAM" id="Phobius"/>
    </source>
</evidence>
<keyword evidence="1" id="KW-0812">Transmembrane</keyword>
<evidence type="ECO:0000313" key="3">
    <source>
        <dbReference type="Proteomes" id="UP000295252"/>
    </source>
</evidence>
<proteinExistence type="predicted"/>
<dbReference type="Proteomes" id="UP000295252">
    <property type="component" value="Unassembled WGS sequence"/>
</dbReference>
<gene>
    <name evidence="2" type="ORF">GSCOC_T00010616001</name>
</gene>
<dbReference type="AlphaFoldDB" id="A0A068VJF3"/>
<dbReference type="InParanoid" id="A0A068VJF3"/>
<dbReference type="STRING" id="49390.A0A068VJF3"/>
<sequence length="92" mass="10089">MHTRLSPRKSDLEFFFFDFILVYYLSIYLCSIAGQRVVGEPVASGLVLDDSGLWDPDFYTAAKQEPISLSITAGHGKALQAALSTGVLQVFS</sequence>
<name>A0A068VJF3_COFCA</name>
<protein>
    <submittedName>
        <fullName evidence="2">DH200=94 genomic scaffold, scaffold_2155</fullName>
    </submittedName>
</protein>
<reference evidence="3" key="1">
    <citation type="journal article" date="2014" name="Science">
        <title>The coffee genome provides insight into the convergent evolution of caffeine biosynthesis.</title>
        <authorList>
            <person name="Denoeud F."/>
            <person name="Carretero-Paulet L."/>
            <person name="Dereeper A."/>
            <person name="Droc G."/>
            <person name="Guyot R."/>
            <person name="Pietrella M."/>
            <person name="Zheng C."/>
            <person name="Alberti A."/>
            <person name="Anthony F."/>
            <person name="Aprea G."/>
            <person name="Aury J.M."/>
            <person name="Bento P."/>
            <person name="Bernard M."/>
            <person name="Bocs S."/>
            <person name="Campa C."/>
            <person name="Cenci A."/>
            <person name="Combes M.C."/>
            <person name="Crouzillat D."/>
            <person name="Da Silva C."/>
            <person name="Daddiego L."/>
            <person name="De Bellis F."/>
            <person name="Dussert S."/>
            <person name="Garsmeur O."/>
            <person name="Gayraud T."/>
            <person name="Guignon V."/>
            <person name="Jahn K."/>
            <person name="Jamilloux V."/>
            <person name="Joet T."/>
            <person name="Labadie K."/>
            <person name="Lan T."/>
            <person name="Leclercq J."/>
            <person name="Lepelley M."/>
            <person name="Leroy T."/>
            <person name="Li L.T."/>
            <person name="Librado P."/>
            <person name="Lopez L."/>
            <person name="Munoz A."/>
            <person name="Noel B."/>
            <person name="Pallavicini A."/>
            <person name="Perrotta G."/>
            <person name="Poncet V."/>
            <person name="Pot D."/>
            <person name="Priyono X."/>
            <person name="Rigoreau M."/>
            <person name="Rouard M."/>
            <person name="Rozas J."/>
            <person name="Tranchant-Dubreuil C."/>
            <person name="VanBuren R."/>
            <person name="Zhang Q."/>
            <person name="Andrade A.C."/>
            <person name="Argout X."/>
            <person name="Bertrand B."/>
            <person name="de Kochko A."/>
            <person name="Graziosi G."/>
            <person name="Henry R.J."/>
            <person name="Jayarama X."/>
            <person name="Ming R."/>
            <person name="Nagai C."/>
            <person name="Rounsley S."/>
            <person name="Sankoff D."/>
            <person name="Giuliano G."/>
            <person name="Albert V.A."/>
            <person name="Wincker P."/>
            <person name="Lashermes P."/>
        </authorList>
    </citation>
    <scope>NUCLEOTIDE SEQUENCE [LARGE SCALE GENOMIC DNA]</scope>
    <source>
        <strain evidence="3">cv. DH200-94</strain>
    </source>
</reference>
<organism evidence="2 3">
    <name type="scientific">Coffea canephora</name>
    <name type="common">Robusta coffee</name>
    <dbReference type="NCBI Taxonomy" id="49390"/>
    <lineage>
        <taxon>Eukaryota</taxon>
        <taxon>Viridiplantae</taxon>
        <taxon>Streptophyta</taxon>
        <taxon>Embryophyta</taxon>
        <taxon>Tracheophyta</taxon>
        <taxon>Spermatophyta</taxon>
        <taxon>Magnoliopsida</taxon>
        <taxon>eudicotyledons</taxon>
        <taxon>Gunneridae</taxon>
        <taxon>Pentapetalae</taxon>
        <taxon>asterids</taxon>
        <taxon>lamiids</taxon>
        <taxon>Gentianales</taxon>
        <taxon>Rubiaceae</taxon>
        <taxon>Ixoroideae</taxon>
        <taxon>Gardenieae complex</taxon>
        <taxon>Bertiereae - Coffeeae clade</taxon>
        <taxon>Coffeeae</taxon>
        <taxon>Coffea</taxon>
    </lineage>
</organism>
<feature type="transmembrane region" description="Helical" evidence="1">
    <location>
        <begin position="12"/>
        <end position="34"/>
    </location>
</feature>
<dbReference type="PhylomeDB" id="A0A068VJF3"/>
<dbReference type="EMBL" id="HG741239">
    <property type="protein sequence ID" value="CDP20965.1"/>
    <property type="molecule type" value="Genomic_DNA"/>
</dbReference>
<evidence type="ECO:0000313" key="2">
    <source>
        <dbReference type="EMBL" id="CDP20965.1"/>
    </source>
</evidence>
<keyword evidence="3" id="KW-1185">Reference proteome</keyword>